<evidence type="ECO:0000256" key="1">
    <source>
        <dbReference type="ARBA" id="ARBA00007584"/>
    </source>
</evidence>
<evidence type="ECO:0008006" key="5">
    <source>
        <dbReference type="Google" id="ProtNLM"/>
    </source>
</evidence>
<dbReference type="Pfam" id="PF07047">
    <property type="entry name" value="OPA3"/>
    <property type="match status" value="1"/>
</dbReference>
<evidence type="ECO:0000313" key="4">
    <source>
        <dbReference type="EMBL" id="CAD8281692.1"/>
    </source>
</evidence>
<dbReference type="PANTHER" id="PTHR12499:SF0">
    <property type="entry name" value="OPTIC ATROPHY 3 PROTEIN"/>
    <property type="match status" value="1"/>
</dbReference>
<name>A0A7R9V0X5_9CHLO</name>
<protein>
    <recommendedName>
        <fullName evidence="5">OPA3-like protein</fullName>
    </recommendedName>
</protein>
<feature type="chain" id="PRO_5030574340" description="OPA3-like protein" evidence="3">
    <location>
        <begin position="18"/>
        <end position="191"/>
    </location>
</feature>
<dbReference type="GO" id="GO:0005739">
    <property type="term" value="C:mitochondrion"/>
    <property type="evidence" value="ECO:0007669"/>
    <property type="project" value="TreeGrafter"/>
</dbReference>
<dbReference type="AlphaFoldDB" id="A0A7R9V0X5"/>
<feature type="signal peptide" evidence="3">
    <location>
        <begin position="1"/>
        <end position="17"/>
    </location>
</feature>
<keyword evidence="2" id="KW-0175">Coiled coil</keyword>
<keyword evidence="3" id="KW-0732">Signal</keyword>
<dbReference type="GO" id="GO:0019216">
    <property type="term" value="P:regulation of lipid metabolic process"/>
    <property type="evidence" value="ECO:0007669"/>
    <property type="project" value="TreeGrafter"/>
</dbReference>
<evidence type="ECO:0000256" key="2">
    <source>
        <dbReference type="ARBA" id="ARBA00023054"/>
    </source>
</evidence>
<evidence type="ECO:0000256" key="3">
    <source>
        <dbReference type="SAM" id="SignalP"/>
    </source>
</evidence>
<comment type="similarity">
    <text evidence="1">Belongs to the OPA3 family.</text>
</comment>
<reference evidence="4" key="1">
    <citation type="submission" date="2021-01" db="EMBL/GenBank/DDBJ databases">
        <authorList>
            <person name="Corre E."/>
            <person name="Pelletier E."/>
            <person name="Niang G."/>
            <person name="Scheremetjew M."/>
            <person name="Finn R."/>
            <person name="Kale V."/>
            <person name="Holt S."/>
            <person name="Cochrane G."/>
            <person name="Meng A."/>
            <person name="Brown T."/>
            <person name="Cohen L."/>
        </authorList>
    </citation>
    <scope>NUCLEOTIDE SEQUENCE</scope>
    <source>
        <strain evidence="4">CCMP219</strain>
    </source>
</reference>
<sequence length="191" mass="21222">MAALVFKLGALVLRTVAKPLGNRFQAYIMDHPTARVYAIGAAQRLHRLEVWVTRAADGKTGRTFVADMTEERSVELASKIASEGFVFTVGLVVVGLEYERLRQRSAARRAADAAERAALLEAARKEREALAADNMQQASLIQRLVGRIDVLERQLSNDTQRALEEDTRPQRRAWLAGWLNPAPKEEVDVAS</sequence>
<dbReference type="PANTHER" id="PTHR12499">
    <property type="entry name" value="OPTIC ATROPHY 3 PROTEIN OPA3"/>
    <property type="match status" value="1"/>
</dbReference>
<dbReference type="EMBL" id="HBEC01003744">
    <property type="protein sequence ID" value="CAD8281692.1"/>
    <property type="molecule type" value="Transcribed_RNA"/>
</dbReference>
<gene>
    <name evidence="4" type="ORF">CEUR00632_LOCUS1727</name>
</gene>
<dbReference type="InterPro" id="IPR010754">
    <property type="entry name" value="OPA3-like"/>
</dbReference>
<proteinExistence type="inferred from homology"/>
<organism evidence="4">
    <name type="scientific">Chlamydomonas euryale</name>
    <dbReference type="NCBI Taxonomy" id="1486919"/>
    <lineage>
        <taxon>Eukaryota</taxon>
        <taxon>Viridiplantae</taxon>
        <taxon>Chlorophyta</taxon>
        <taxon>core chlorophytes</taxon>
        <taxon>Chlorophyceae</taxon>
        <taxon>CS clade</taxon>
        <taxon>Chlamydomonadales</taxon>
        <taxon>Chlamydomonadaceae</taxon>
        <taxon>Chlamydomonas</taxon>
    </lineage>
</organism>
<accession>A0A7R9V0X5</accession>